<keyword evidence="8 9" id="KW-0961">Cell wall biogenesis/degradation</keyword>
<evidence type="ECO:0000256" key="9">
    <source>
        <dbReference type="PIRNR" id="PIRNR002869"/>
    </source>
</evidence>
<feature type="transmembrane region" description="Helical" evidence="8">
    <location>
        <begin position="421"/>
        <end position="444"/>
    </location>
</feature>
<feature type="transmembrane region" description="Helical" evidence="8">
    <location>
        <begin position="367"/>
        <end position="389"/>
    </location>
</feature>
<proteinExistence type="inferred from homology"/>
<dbReference type="GO" id="GO:0015648">
    <property type="term" value="F:lipid-linked peptidoglycan transporter activity"/>
    <property type="evidence" value="ECO:0007669"/>
    <property type="project" value="UniProtKB-UniRule"/>
</dbReference>
<dbReference type="PANTHER" id="PTHR47019:SF1">
    <property type="entry name" value="LIPID II FLIPPASE MURJ"/>
    <property type="match status" value="1"/>
</dbReference>
<feature type="transmembrane region" description="Helical" evidence="8">
    <location>
        <begin position="325"/>
        <end position="347"/>
    </location>
</feature>
<accession>A0A1G1VKZ2</accession>
<evidence type="ECO:0000313" key="10">
    <source>
        <dbReference type="EMBL" id="OGY16068.1"/>
    </source>
</evidence>
<keyword evidence="7 8" id="KW-0472">Membrane</keyword>
<name>A0A1G1VKZ2_9BACT</name>
<dbReference type="GO" id="GO:0034204">
    <property type="term" value="P:lipid translocation"/>
    <property type="evidence" value="ECO:0007669"/>
    <property type="project" value="TreeGrafter"/>
</dbReference>
<protein>
    <recommendedName>
        <fullName evidence="8">Probable lipid II flippase MurJ</fullName>
    </recommendedName>
</protein>
<dbReference type="GO" id="GO:0009252">
    <property type="term" value="P:peptidoglycan biosynthetic process"/>
    <property type="evidence" value="ECO:0007669"/>
    <property type="project" value="UniProtKB-UniRule"/>
</dbReference>
<dbReference type="GO" id="GO:0008360">
    <property type="term" value="P:regulation of cell shape"/>
    <property type="evidence" value="ECO:0007669"/>
    <property type="project" value="UniProtKB-UniRule"/>
</dbReference>
<dbReference type="EMBL" id="MHCI01000020">
    <property type="protein sequence ID" value="OGY16068.1"/>
    <property type="molecule type" value="Genomic_DNA"/>
</dbReference>
<keyword evidence="4 8" id="KW-0133">Cell shape</keyword>
<evidence type="ECO:0000256" key="4">
    <source>
        <dbReference type="ARBA" id="ARBA00022960"/>
    </source>
</evidence>
<comment type="function">
    <text evidence="8 9">Involved in peptidoglycan biosynthesis. Transports lipid-linked peptidoglycan precursors from the inner to the outer leaflet of the cytoplasmic membrane.</text>
</comment>
<comment type="pathway">
    <text evidence="8">Cell wall biogenesis; peptidoglycan biosynthesis.</text>
</comment>
<feature type="transmembrane region" description="Helical" evidence="8">
    <location>
        <begin position="200"/>
        <end position="221"/>
    </location>
</feature>
<keyword evidence="2 8" id="KW-1003">Cell membrane</keyword>
<keyword evidence="6 8" id="KW-1133">Transmembrane helix</keyword>
<dbReference type="GO" id="GO:0071555">
    <property type="term" value="P:cell wall organization"/>
    <property type="evidence" value="ECO:0007669"/>
    <property type="project" value="UniProtKB-UniRule"/>
</dbReference>
<comment type="caution">
    <text evidence="10">The sequence shown here is derived from an EMBL/GenBank/DDBJ whole genome shotgun (WGS) entry which is preliminary data.</text>
</comment>
<evidence type="ECO:0000256" key="3">
    <source>
        <dbReference type="ARBA" id="ARBA00022692"/>
    </source>
</evidence>
<dbReference type="PRINTS" id="PR01806">
    <property type="entry name" value="VIRFACTRMVIN"/>
</dbReference>
<dbReference type="UniPathway" id="UPA00219"/>
<dbReference type="PANTHER" id="PTHR47019">
    <property type="entry name" value="LIPID II FLIPPASE MURJ"/>
    <property type="match status" value="1"/>
</dbReference>
<feature type="transmembrane region" description="Helical" evidence="8">
    <location>
        <begin position="60"/>
        <end position="87"/>
    </location>
</feature>
<dbReference type="AlphaFoldDB" id="A0A1G1VKZ2"/>
<evidence type="ECO:0000256" key="6">
    <source>
        <dbReference type="ARBA" id="ARBA00022989"/>
    </source>
</evidence>
<evidence type="ECO:0000313" key="11">
    <source>
        <dbReference type="Proteomes" id="UP000179069"/>
    </source>
</evidence>
<dbReference type="Pfam" id="PF03023">
    <property type="entry name" value="MurJ"/>
    <property type="match status" value="1"/>
</dbReference>
<evidence type="ECO:0000256" key="8">
    <source>
        <dbReference type="HAMAP-Rule" id="MF_02078"/>
    </source>
</evidence>
<dbReference type="Proteomes" id="UP000179069">
    <property type="component" value="Unassembled WGS sequence"/>
</dbReference>
<feature type="transmembrane region" description="Helical" evidence="8">
    <location>
        <begin position="147"/>
        <end position="166"/>
    </location>
</feature>
<evidence type="ECO:0000256" key="1">
    <source>
        <dbReference type="ARBA" id="ARBA00004651"/>
    </source>
</evidence>
<dbReference type="NCBIfam" id="TIGR01695">
    <property type="entry name" value="murJ_mviN"/>
    <property type="match status" value="1"/>
</dbReference>
<feature type="transmembrane region" description="Helical" evidence="8">
    <location>
        <begin position="491"/>
        <end position="512"/>
    </location>
</feature>
<feature type="transmembrane region" description="Helical" evidence="8">
    <location>
        <begin position="262"/>
        <end position="279"/>
    </location>
</feature>
<feature type="transmembrane region" description="Helical" evidence="8">
    <location>
        <begin position="108"/>
        <end position="127"/>
    </location>
</feature>
<dbReference type="InterPro" id="IPR004268">
    <property type="entry name" value="MurJ"/>
</dbReference>
<dbReference type="InterPro" id="IPR051050">
    <property type="entry name" value="Lipid_II_flippase_MurJ/MviN"/>
</dbReference>
<evidence type="ECO:0000256" key="7">
    <source>
        <dbReference type="ARBA" id="ARBA00023136"/>
    </source>
</evidence>
<comment type="subcellular location">
    <subcellularLocation>
        <location evidence="1 8">Cell membrane</location>
        <topology evidence="1 8">Multi-pass membrane protein</topology>
    </subcellularLocation>
</comment>
<feature type="transmembrane region" description="Helical" evidence="8">
    <location>
        <begin position="173"/>
        <end position="194"/>
    </location>
</feature>
<dbReference type="HAMAP" id="MF_02078">
    <property type="entry name" value="MurJ_MviN"/>
    <property type="match status" value="1"/>
</dbReference>
<dbReference type="CDD" id="cd13123">
    <property type="entry name" value="MATE_MurJ_like"/>
    <property type="match status" value="1"/>
</dbReference>
<sequence length="555" mass="60252">MVSNLLKNGRLLATRRQTNILSAAFVIMVAYAASGILGLVRNRMLAATFFGGRESELDAYFAAFVIPDTLFQLLIIGALSAAFIPVFSHYLKRDEQEASKLASASINVITLVFLALVIIVFMLSGSLSRLIAPSLDPGSIILLSRLLRIMLLAQVFFALSGFMTAIIQAHQRFLIPALAPIAYNLGIVGGIVFLTPTYGIFGPAVGVVVGAVLHFVIQIPLASRLGFQYSFNFNINHPGVREIRKLMPLRSLTLAVGQAERFIAVFIATALAAGSLTIFNFARQLYLLPVTLFGTTIGQASFPSLSADIAAEKKEEFAKTLRSSLLQTLFLSLPAAAIVLILRLPAVRIAFGARNFPWEATLLTGKTVALLAIAIPTQSLIGVLIRAFYALHDTKTPFLTTSGSAALTVMLSIIFAETLELGVIGLGVAVAISTLVHTLILLFLMHKKTAIISAQFIIGVVKMMLATAIMGVFLWIPMRVIDRYILDTTRTLNLLLLTMSVLAIGILVYINLSSLMRIEQLSEVFALGRRIGNWRRALEESEEVLETTSEEKPTG</sequence>
<keyword evidence="8 9" id="KW-0813">Transport</keyword>
<dbReference type="GO" id="GO:0005886">
    <property type="term" value="C:plasma membrane"/>
    <property type="evidence" value="ECO:0007669"/>
    <property type="project" value="UniProtKB-SubCell"/>
</dbReference>
<evidence type="ECO:0000256" key="2">
    <source>
        <dbReference type="ARBA" id="ARBA00022475"/>
    </source>
</evidence>
<organism evidence="10 11">
    <name type="scientific">Candidatus Chisholmbacteria bacterium RIFCSPHIGHO2_01_FULL_49_18</name>
    <dbReference type="NCBI Taxonomy" id="1797590"/>
    <lineage>
        <taxon>Bacteria</taxon>
        <taxon>Candidatus Chisholmiibacteriota</taxon>
    </lineage>
</organism>
<keyword evidence="3 8" id="KW-0812">Transmembrane</keyword>
<comment type="similarity">
    <text evidence="8 9">Belongs to the MurJ/MviN family.</text>
</comment>
<keyword evidence="5 8" id="KW-0573">Peptidoglycan synthesis</keyword>
<gene>
    <name evidence="8" type="primary">murJ</name>
    <name evidence="10" type="ORF">A2785_02765</name>
</gene>
<reference evidence="10 11" key="1">
    <citation type="journal article" date="2016" name="Nat. Commun.">
        <title>Thousands of microbial genomes shed light on interconnected biogeochemical processes in an aquifer system.</title>
        <authorList>
            <person name="Anantharaman K."/>
            <person name="Brown C.T."/>
            <person name="Hug L.A."/>
            <person name="Sharon I."/>
            <person name="Castelle C.J."/>
            <person name="Probst A.J."/>
            <person name="Thomas B.C."/>
            <person name="Singh A."/>
            <person name="Wilkins M.J."/>
            <person name="Karaoz U."/>
            <person name="Brodie E.L."/>
            <person name="Williams K.H."/>
            <person name="Hubbard S.S."/>
            <person name="Banfield J.F."/>
        </authorList>
    </citation>
    <scope>NUCLEOTIDE SEQUENCE [LARGE SCALE GENOMIC DNA]</scope>
</reference>
<feature type="transmembrane region" description="Helical" evidence="8">
    <location>
        <begin position="20"/>
        <end position="40"/>
    </location>
</feature>
<evidence type="ECO:0000256" key="5">
    <source>
        <dbReference type="ARBA" id="ARBA00022984"/>
    </source>
</evidence>
<feature type="transmembrane region" description="Helical" evidence="8">
    <location>
        <begin position="456"/>
        <end position="476"/>
    </location>
</feature>
<dbReference type="PIRSF" id="PIRSF002869">
    <property type="entry name" value="MviN"/>
    <property type="match status" value="1"/>
</dbReference>